<dbReference type="InterPro" id="IPR005543">
    <property type="entry name" value="PASTA_dom"/>
</dbReference>
<protein>
    <submittedName>
        <fullName evidence="6">Penicillin-binding protein</fullName>
    </submittedName>
</protein>
<feature type="domain" description="PASTA" evidence="5">
    <location>
        <begin position="641"/>
        <end position="699"/>
    </location>
</feature>
<reference evidence="7" key="1">
    <citation type="journal article" date="2019" name="Int. J. Syst. Evol. Microbiol.">
        <title>The Global Catalogue of Microorganisms (GCM) 10K type strain sequencing project: providing services to taxonomists for standard genome sequencing and annotation.</title>
        <authorList>
            <consortium name="The Broad Institute Genomics Platform"/>
            <consortium name="The Broad Institute Genome Sequencing Center for Infectious Disease"/>
            <person name="Wu L."/>
            <person name="Ma J."/>
        </authorList>
    </citation>
    <scope>NUCLEOTIDE SEQUENCE [LARGE SCALE GENOMIC DNA]</scope>
    <source>
        <strain evidence="7">JCM 32105</strain>
    </source>
</reference>
<dbReference type="InterPro" id="IPR050515">
    <property type="entry name" value="Beta-lactam/transpept"/>
</dbReference>
<gene>
    <name evidence="6" type="ORF">GCM10023093_21170</name>
</gene>
<dbReference type="InterPro" id="IPR001460">
    <property type="entry name" value="PCN-bd_Tpept"/>
</dbReference>
<dbReference type="InterPro" id="IPR005311">
    <property type="entry name" value="PBP_dimer"/>
</dbReference>
<dbReference type="PROSITE" id="PS51178">
    <property type="entry name" value="PASTA"/>
    <property type="match status" value="1"/>
</dbReference>
<dbReference type="SMART" id="SM00740">
    <property type="entry name" value="PASTA"/>
    <property type="match status" value="1"/>
</dbReference>
<dbReference type="PANTHER" id="PTHR30627:SF1">
    <property type="entry name" value="PEPTIDOGLYCAN D,D-TRANSPEPTIDASE FTSI"/>
    <property type="match status" value="1"/>
</dbReference>
<dbReference type="SUPFAM" id="SSF56519">
    <property type="entry name" value="Penicillin binding protein dimerisation domain"/>
    <property type="match status" value="1"/>
</dbReference>
<dbReference type="EMBL" id="BAABFA010000014">
    <property type="protein sequence ID" value="GAA4466693.1"/>
    <property type="molecule type" value="Genomic_DNA"/>
</dbReference>
<keyword evidence="2" id="KW-0645">Protease</keyword>
<evidence type="ECO:0000256" key="4">
    <source>
        <dbReference type="SAM" id="Phobius"/>
    </source>
</evidence>
<dbReference type="Gene3D" id="3.30.10.20">
    <property type="match status" value="1"/>
</dbReference>
<evidence type="ECO:0000259" key="5">
    <source>
        <dbReference type="PROSITE" id="PS51178"/>
    </source>
</evidence>
<evidence type="ECO:0000256" key="1">
    <source>
        <dbReference type="ARBA" id="ARBA00004370"/>
    </source>
</evidence>
<dbReference type="InterPro" id="IPR012338">
    <property type="entry name" value="Beta-lactam/transpept-like"/>
</dbReference>
<keyword evidence="4" id="KW-1133">Transmembrane helix</keyword>
<proteinExistence type="predicted"/>
<dbReference type="PROSITE" id="PS51257">
    <property type="entry name" value="PROKAR_LIPOPROTEIN"/>
    <property type="match status" value="1"/>
</dbReference>
<dbReference type="Gene3D" id="3.90.1310.10">
    <property type="entry name" value="Penicillin-binding protein 2a (Domain 2)"/>
    <property type="match status" value="1"/>
</dbReference>
<comment type="subcellular location">
    <subcellularLocation>
        <location evidence="1">Membrane</location>
    </subcellularLocation>
</comment>
<dbReference type="InterPro" id="IPR036138">
    <property type="entry name" value="PBP_dimer_sf"/>
</dbReference>
<evidence type="ECO:0000313" key="6">
    <source>
        <dbReference type="EMBL" id="GAA4466693.1"/>
    </source>
</evidence>
<dbReference type="Pfam" id="PF03793">
    <property type="entry name" value="PASTA"/>
    <property type="match status" value="1"/>
</dbReference>
<keyword evidence="2" id="KW-0121">Carboxypeptidase</keyword>
<name>A0ABP8NK51_9BACT</name>
<dbReference type="CDD" id="cd06575">
    <property type="entry name" value="PASTA_Pbp2x-like_2"/>
    <property type="match status" value="1"/>
</dbReference>
<feature type="transmembrane region" description="Helical" evidence="4">
    <location>
        <begin position="12"/>
        <end position="31"/>
    </location>
</feature>
<dbReference type="Gene3D" id="3.30.450.330">
    <property type="match status" value="1"/>
</dbReference>
<keyword evidence="3 4" id="KW-0472">Membrane</keyword>
<evidence type="ECO:0000256" key="3">
    <source>
        <dbReference type="ARBA" id="ARBA00023136"/>
    </source>
</evidence>
<keyword evidence="2" id="KW-0378">Hydrolase</keyword>
<sequence length="699" mass="77874">MNVKKDIRFRVYITFTCMFVLGCAIIARAVYIQVKQGPELRSMAREMHTRFETLEAERGNILNEEGRPLSTSIPEFDVHIDFSVIDTALFADQIDSLSRCMAILFVNKGKSAEDYKEEFVQAYDNGNKYYPLGRKLKYYEYEALRNFPIFIKGKSGGFIAEPKEKRRLPYGEFARRTLGIFRDSNINGLEAKYNKELAGENGRRVVQKAAGGLWVPVDGSEAEPVNGKDIVTTLDMDVQAVAHDALLSNLRKYQCLYGTCIVMEVATGKIRTLVNLGRQKDSTYTEDFNYATIPTEPGSTFKLMTLTALLNDKYINVDSIVDIQGGRRQFANRVMEDSHPNPSLGPMPIWKAYAISSNVGMAKLADRYYHDQPQKYVDHLKRLHLDKYTGIDLLGERKAKVMEPSGKQWSKTSLPWMAIGYGVLITPLHTCMLYNAVANNGKMMKPYLVSAIREYGKDVKTIEPEVVATLGDEEVVRQLRKCTRAVVVEGTGKDIASPYYSMSGKTGTAQVADKGIKYTDGVYQGSYVGYMPAENPKYTICIVIRTKPHSSAYYGGTIAAPVFRMVADKIFSRNMGAWTTPLDSMAKTGSAALPAKAATASAYEILLGAMHKKMPIPVEQRNLMVQAVTDTTKRTHVQEKVVYKGIMPDVTGMTLKDAVYMLENYGVHVQLAGKGKVIAQSVPVGTRLQKGQSITLQLG</sequence>
<dbReference type="Proteomes" id="UP001500067">
    <property type="component" value="Unassembled WGS sequence"/>
</dbReference>
<evidence type="ECO:0000313" key="7">
    <source>
        <dbReference type="Proteomes" id="UP001500067"/>
    </source>
</evidence>
<dbReference type="SUPFAM" id="SSF56601">
    <property type="entry name" value="beta-lactamase/transpeptidase-like"/>
    <property type="match status" value="1"/>
</dbReference>
<dbReference type="Pfam" id="PF00905">
    <property type="entry name" value="Transpeptidase"/>
    <property type="match status" value="1"/>
</dbReference>
<keyword evidence="7" id="KW-1185">Reference proteome</keyword>
<dbReference type="Pfam" id="PF03717">
    <property type="entry name" value="PBP_dimer"/>
    <property type="match status" value="1"/>
</dbReference>
<comment type="caution">
    <text evidence="6">The sequence shown here is derived from an EMBL/GenBank/DDBJ whole genome shotgun (WGS) entry which is preliminary data.</text>
</comment>
<dbReference type="PANTHER" id="PTHR30627">
    <property type="entry name" value="PEPTIDOGLYCAN D,D-TRANSPEPTIDASE"/>
    <property type="match status" value="1"/>
</dbReference>
<dbReference type="Gene3D" id="3.40.710.10">
    <property type="entry name" value="DD-peptidase/beta-lactamase superfamily"/>
    <property type="match status" value="1"/>
</dbReference>
<accession>A0ABP8NK51</accession>
<keyword evidence="4" id="KW-0812">Transmembrane</keyword>
<dbReference type="SUPFAM" id="SSF54184">
    <property type="entry name" value="Penicillin-binding protein 2x (pbp-2x), c-terminal domain"/>
    <property type="match status" value="1"/>
</dbReference>
<organism evidence="6 7">
    <name type="scientific">Nemorincola caseinilytica</name>
    <dbReference type="NCBI Taxonomy" id="2054315"/>
    <lineage>
        <taxon>Bacteria</taxon>
        <taxon>Pseudomonadati</taxon>
        <taxon>Bacteroidota</taxon>
        <taxon>Chitinophagia</taxon>
        <taxon>Chitinophagales</taxon>
        <taxon>Chitinophagaceae</taxon>
        <taxon>Nemorincola</taxon>
    </lineage>
</organism>
<evidence type="ECO:0000256" key="2">
    <source>
        <dbReference type="ARBA" id="ARBA00022645"/>
    </source>
</evidence>